<evidence type="ECO:0000313" key="14">
    <source>
        <dbReference type="EMBL" id="PKR77472.1"/>
    </source>
</evidence>
<dbReference type="GO" id="GO:0003887">
    <property type="term" value="F:DNA-directed DNA polymerase activity"/>
    <property type="evidence" value="ECO:0007669"/>
    <property type="project" value="UniProtKB-KW"/>
</dbReference>
<dbReference type="InterPro" id="IPR022754">
    <property type="entry name" value="DNA_pol_III_gamma-3"/>
</dbReference>
<dbReference type="GO" id="GO:0009360">
    <property type="term" value="C:DNA polymerase III complex"/>
    <property type="evidence" value="ECO:0007669"/>
    <property type="project" value="InterPro"/>
</dbReference>
<evidence type="ECO:0000256" key="1">
    <source>
        <dbReference type="ARBA" id="ARBA00006360"/>
    </source>
</evidence>
<dbReference type="GO" id="GO:0006261">
    <property type="term" value="P:DNA-templated DNA replication"/>
    <property type="evidence" value="ECO:0007669"/>
    <property type="project" value="TreeGrafter"/>
</dbReference>
<keyword evidence="8" id="KW-0862">Zinc</keyword>
<proteinExistence type="inferred from homology"/>
<sequence length="564" mass="63402">MAYQALYRVWRPQRFQDVVGQQHITRTLQNAMAQSKVAHAYLFSGPRGTGKTSAAKIFAKAINCEHAPVKEPCGECKACQGIQDGSISDMIEIDAASNNGVEDIREIRDKVKYAPTAVSYKVYIIDEVHMLSTGAFNALLKTLEEPPKHVIFILATTEPHKIPLTIISRCQRFDFKRISQQVIVDRMAYILEEENFSYEKNALIHIGLVAEGGMRDALSLLDQSIAFSDDDYIDMEDVLAVTGSIAQENLLKMVEALVGNDAKEALSILDNSMQDGKDPGRFVYDLIYLLRDLFMYNSAEGMEDVMVRAIPDDSFKEHASKISSQWLEKAIALLNETQQDMKWTNSPKVLLEIALLNLQEINVIQEPKGTSEASPELLDEINKLKAELKQLKDEGVQPKEQVQQQTPSKRPQPQRGNRYKVPYEKVRYTLSEATKEGLQGVKKNWAAFMDGLRKSSPPAHAKLVDSTPRAASSQSLILSFKYEIHCSLVLENQEMIESALAQYTGTKLTIIPVPDSEWQTIREDYLNNQSSAEQDEAEQPQEEDELVSEARKLVGDDLLEIKDS</sequence>
<protein>
    <recommendedName>
        <fullName evidence="2">DNA-directed DNA polymerase</fullName>
        <ecNumber evidence="2">2.7.7.7</ecNumber>
    </recommendedName>
</protein>
<feature type="compositionally biased region" description="Acidic residues" evidence="12">
    <location>
        <begin position="533"/>
        <end position="546"/>
    </location>
</feature>
<dbReference type="Pfam" id="PF13177">
    <property type="entry name" value="DNA_pol3_delta2"/>
    <property type="match status" value="1"/>
</dbReference>
<keyword evidence="5" id="KW-0235">DNA replication</keyword>
<keyword evidence="15" id="KW-1185">Reference proteome</keyword>
<reference evidence="14 15" key="1">
    <citation type="submission" date="2017-06" db="EMBL/GenBank/DDBJ databases">
        <title>the draft geome sequence of Illustriluteabacillus marina B3227.</title>
        <authorList>
            <person name="He R.-H."/>
            <person name="Du Z.-J."/>
        </authorList>
    </citation>
    <scope>NUCLEOTIDE SEQUENCE [LARGE SCALE GENOMIC DNA]</scope>
    <source>
        <strain evidence="14 15">B3227</strain>
    </source>
</reference>
<feature type="region of interest" description="Disordered" evidence="12">
    <location>
        <begin position="393"/>
        <end position="418"/>
    </location>
</feature>
<dbReference type="PANTHER" id="PTHR11669">
    <property type="entry name" value="REPLICATION FACTOR C / DNA POLYMERASE III GAMMA-TAU SUBUNIT"/>
    <property type="match status" value="1"/>
</dbReference>
<dbReference type="GO" id="GO:0046872">
    <property type="term" value="F:metal ion binding"/>
    <property type="evidence" value="ECO:0007669"/>
    <property type="project" value="UniProtKB-KW"/>
</dbReference>
<comment type="catalytic activity">
    <reaction evidence="11">
        <text>DNA(n) + a 2'-deoxyribonucleoside 5'-triphosphate = DNA(n+1) + diphosphate</text>
        <dbReference type="Rhea" id="RHEA:22508"/>
        <dbReference type="Rhea" id="RHEA-COMP:17339"/>
        <dbReference type="Rhea" id="RHEA-COMP:17340"/>
        <dbReference type="ChEBI" id="CHEBI:33019"/>
        <dbReference type="ChEBI" id="CHEBI:61560"/>
        <dbReference type="ChEBI" id="CHEBI:173112"/>
        <dbReference type="EC" id="2.7.7.7"/>
    </reaction>
</comment>
<name>A0A2I0QT03_9BACI</name>
<dbReference type="Gene3D" id="1.10.8.60">
    <property type="match status" value="1"/>
</dbReference>
<dbReference type="InterPro" id="IPR050238">
    <property type="entry name" value="DNA_Rep/Repair_Clamp_Loader"/>
</dbReference>
<feature type="region of interest" description="Disordered" evidence="12">
    <location>
        <begin position="527"/>
        <end position="546"/>
    </location>
</feature>
<comment type="caution">
    <text evidence="14">The sequence shown here is derived from an EMBL/GenBank/DDBJ whole genome shotgun (WGS) entry which is preliminary data.</text>
</comment>
<keyword evidence="10" id="KW-0239">DNA-directed DNA polymerase</keyword>
<dbReference type="FunFam" id="3.40.50.300:FF:000014">
    <property type="entry name" value="DNA polymerase III subunit gamma/tau"/>
    <property type="match status" value="1"/>
</dbReference>
<dbReference type="Proteomes" id="UP000243524">
    <property type="component" value="Unassembled WGS sequence"/>
</dbReference>
<dbReference type="CDD" id="cd00009">
    <property type="entry name" value="AAA"/>
    <property type="match status" value="1"/>
</dbReference>
<dbReference type="InterPro" id="IPR001270">
    <property type="entry name" value="ClpA/B"/>
</dbReference>
<dbReference type="CDD" id="cd18137">
    <property type="entry name" value="HLD_clamp_pol_III_gamma_tau"/>
    <property type="match status" value="1"/>
</dbReference>
<dbReference type="SUPFAM" id="SSF48019">
    <property type="entry name" value="post-AAA+ oligomerization domain-like"/>
    <property type="match status" value="1"/>
</dbReference>
<dbReference type="OrthoDB" id="9810148at2"/>
<dbReference type="InterPro" id="IPR027417">
    <property type="entry name" value="P-loop_NTPase"/>
</dbReference>
<keyword evidence="9" id="KW-0067">ATP-binding</keyword>
<dbReference type="SUPFAM" id="SSF52540">
    <property type="entry name" value="P-loop containing nucleoside triphosphate hydrolases"/>
    <property type="match status" value="1"/>
</dbReference>
<evidence type="ECO:0000259" key="13">
    <source>
        <dbReference type="SMART" id="SM00382"/>
    </source>
</evidence>
<dbReference type="EMBL" id="PJNH01000003">
    <property type="protein sequence ID" value="PKR77472.1"/>
    <property type="molecule type" value="Genomic_DNA"/>
</dbReference>
<dbReference type="NCBIfam" id="TIGR02397">
    <property type="entry name" value="dnaX_nterm"/>
    <property type="match status" value="1"/>
</dbReference>
<dbReference type="SMART" id="SM00382">
    <property type="entry name" value="AAA"/>
    <property type="match status" value="1"/>
</dbReference>
<feature type="domain" description="AAA+ ATPase" evidence="13">
    <location>
        <begin position="37"/>
        <end position="179"/>
    </location>
</feature>
<dbReference type="Gene3D" id="3.40.50.300">
    <property type="entry name" value="P-loop containing nucleotide triphosphate hydrolases"/>
    <property type="match status" value="1"/>
</dbReference>
<feature type="compositionally biased region" description="Polar residues" evidence="12">
    <location>
        <begin position="400"/>
        <end position="415"/>
    </location>
</feature>
<dbReference type="NCBIfam" id="NF004046">
    <property type="entry name" value="PRK05563.1"/>
    <property type="match status" value="1"/>
</dbReference>
<gene>
    <name evidence="14" type="ORF">CEY16_12160</name>
</gene>
<accession>A0A2I0QT03</accession>
<evidence type="ECO:0000256" key="3">
    <source>
        <dbReference type="ARBA" id="ARBA00022679"/>
    </source>
</evidence>
<dbReference type="InterPro" id="IPR003593">
    <property type="entry name" value="AAA+_ATPase"/>
</dbReference>
<keyword evidence="4" id="KW-0548">Nucleotidyltransferase</keyword>
<evidence type="ECO:0000313" key="15">
    <source>
        <dbReference type="Proteomes" id="UP000243524"/>
    </source>
</evidence>
<evidence type="ECO:0000256" key="2">
    <source>
        <dbReference type="ARBA" id="ARBA00012417"/>
    </source>
</evidence>
<dbReference type="GO" id="GO:0005524">
    <property type="term" value="F:ATP binding"/>
    <property type="evidence" value="ECO:0007669"/>
    <property type="project" value="UniProtKB-KW"/>
</dbReference>
<keyword evidence="6" id="KW-0479">Metal-binding</keyword>
<dbReference type="RefSeq" id="WP_101332300.1">
    <property type="nucleotide sequence ID" value="NZ_PJNH01000003.1"/>
</dbReference>
<keyword evidence="3" id="KW-0808">Transferase</keyword>
<dbReference type="AlphaFoldDB" id="A0A2I0QT03"/>
<dbReference type="InterPro" id="IPR045085">
    <property type="entry name" value="HLD_clamp_pol_III_gamma_tau"/>
</dbReference>
<dbReference type="Gene3D" id="1.20.272.10">
    <property type="match status" value="1"/>
</dbReference>
<evidence type="ECO:0000256" key="9">
    <source>
        <dbReference type="ARBA" id="ARBA00022840"/>
    </source>
</evidence>
<comment type="similarity">
    <text evidence="1">Belongs to the DnaX/STICHEL family.</text>
</comment>
<dbReference type="EC" id="2.7.7.7" evidence="2"/>
<evidence type="ECO:0000256" key="7">
    <source>
        <dbReference type="ARBA" id="ARBA00022741"/>
    </source>
</evidence>
<evidence type="ECO:0000256" key="6">
    <source>
        <dbReference type="ARBA" id="ARBA00022723"/>
    </source>
</evidence>
<dbReference type="InterPro" id="IPR008921">
    <property type="entry name" value="DNA_pol3_clamp-load_cplx_C"/>
</dbReference>
<evidence type="ECO:0000256" key="12">
    <source>
        <dbReference type="SAM" id="MobiDB-lite"/>
    </source>
</evidence>
<dbReference type="InterPro" id="IPR012763">
    <property type="entry name" value="DNA_pol_III_sug/sutau_N"/>
</dbReference>
<evidence type="ECO:0000256" key="5">
    <source>
        <dbReference type="ARBA" id="ARBA00022705"/>
    </source>
</evidence>
<dbReference type="PRINTS" id="PR00300">
    <property type="entry name" value="CLPPROTEASEA"/>
</dbReference>
<evidence type="ECO:0000256" key="11">
    <source>
        <dbReference type="ARBA" id="ARBA00049244"/>
    </source>
</evidence>
<keyword evidence="7" id="KW-0547">Nucleotide-binding</keyword>
<dbReference type="Pfam" id="PF22608">
    <property type="entry name" value="DNAX_ATPase_lid"/>
    <property type="match status" value="1"/>
</dbReference>
<evidence type="ECO:0000256" key="8">
    <source>
        <dbReference type="ARBA" id="ARBA00022833"/>
    </source>
</evidence>
<evidence type="ECO:0000256" key="4">
    <source>
        <dbReference type="ARBA" id="ARBA00022695"/>
    </source>
</evidence>
<dbReference type="Pfam" id="PF12169">
    <property type="entry name" value="DNA_pol3_gamma3"/>
    <property type="match status" value="1"/>
</dbReference>
<evidence type="ECO:0000256" key="10">
    <source>
        <dbReference type="ARBA" id="ARBA00022932"/>
    </source>
</evidence>
<organism evidence="14 15">
    <name type="scientific">Halalkalibacillus sediminis</name>
    <dbReference type="NCBI Taxonomy" id="2018042"/>
    <lineage>
        <taxon>Bacteria</taxon>
        <taxon>Bacillati</taxon>
        <taxon>Bacillota</taxon>
        <taxon>Bacilli</taxon>
        <taxon>Bacillales</taxon>
        <taxon>Bacillaceae</taxon>
        <taxon>Halalkalibacillus</taxon>
    </lineage>
</organism>
<dbReference type="GO" id="GO:0003677">
    <property type="term" value="F:DNA binding"/>
    <property type="evidence" value="ECO:0007669"/>
    <property type="project" value="InterPro"/>
</dbReference>
<dbReference type="PANTHER" id="PTHR11669:SF0">
    <property type="entry name" value="PROTEIN STICHEL-LIKE 2"/>
    <property type="match status" value="1"/>
</dbReference>